<dbReference type="EMBL" id="CAJGYO010000016">
    <property type="protein sequence ID" value="CAD6272028.1"/>
    <property type="molecule type" value="Genomic_DNA"/>
</dbReference>
<dbReference type="InterPro" id="IPR001005">
    <property type="entry name" value="SANT/Myb"/>
</dbReference>
<evidence type="ECO:0000259" key="3">
    <source>
        <dbReference type="PROSITE" id="PS50090"/>
    </source>
</evidence>
<accession>A0A811RNC9</accession>
<proteinExistence type="predicted"/>
<feature type="transmembrane region" description="Helical" evidence="2">
    <location>
        <begin position="94"/>
        <end position="113"/>
    </location>
</feature>
<dbReference type="CDD" id="cd00167">
    <property type="entry name" value="SANT"/>
    <property type="match status" value="1"/>
</dbReference>
<organism evidence="4 5">
    <name type="scientific">Miscanthus lutarioriparius</name>
    <dbReference type="NCBI Taxonomy" id="422564"/>
    <lineage>
        <taxon>Eukaryota</taxon>
        <taxon>Viridiplantae</taxon>
        <taxon>Streptophyta</taxon>
        <taxon>Embryophyta</taxon>
        <taxon>Tracheophyta</taxon>
        <taxon>Spermatophyta</taxon>
        <taxon>Magnoliopsida</taxon>
        <taxon>Liliopsida</taxon>
        <taxon>Poales</taxon>
        <taxon>Poaceae</taxon>
        <taxon>PACMAD clade</taxon>
        <taxon>Panicoideae</taxon>
        <taxon>Andropogonodae</taxon>
        <taxon>Andropogoneae</taxon>
        <taxon>Saccharinae</taxon>
        <taxon>Miscanthus</taxon>
    </lineage>
</organism>
<dbReference type="PROSITE" id="PS50090">
    <property type="entry name" value="MYB_LIKE"/>
    <property type="match status" value="1"/>
</dbReference>
<feature type="region of interest" description="Disordered" evidence="1">
    <location>
        <begin position="613"/>
        <end position="637"/>
    </location>
</feature>
<feature type="region of interest" description="Disordered" evidence="1">
    <location>
        <begin position="553"/>
        <end position="596"/>
    </location>
</feature>
<keyword evidence="5" id="KW-1185">Reference proteome</keyword>
<dbReference type="Gene3D" id="1.10.10.60">
    <property type="entry name" value="Homeodomain-like"/>
    <property type="match status" value="1"/>
</dbReference>
<gene>
    <name evidence="4" type="ORF">NCGR_LOCUS55309</name>
</gene>
<feature type="compositionally biased region" description="Basic and acidic residues" evidence="1">
    <location>
        <begin position="258"/>
        <end position="274"/>
    </location>
</feature>
<evidence type="ECO:0000256" key="1">
    <source>
        <dbReference type="SAM" id="MobiDB-lite"/>
    </source>
</evidence>
<feature type="compositionally biased region" description="Basic residues" evidence="1">
    <location>
        <begin position="575"/>
        <end position="585"/>
    </location>
</feature>
<name>A0A811RNC9_9POAL</name>
<feature type="region of interest" description="Disordered" evidence="1">
    <location>
        <begin position="233"/>
        <end position="406"/>
    </location>
</feature>
<dbReference type="PANTHER" id="PTHR14000">
    <property type="entry name" value="FINGER CCCH DOMAIN PROTEIN, PUTATIVE (DUF3755)-RELATED"/>
    <property type="match status" value="1"/>
</dbReference>
<evidence type="ECO:0000313" key="5">
    <source>
        <dbReference type="Proteomes" id="UP000604825"/>
    </source>
</evidence>
<keyword evidence="2" id="KW-1133">Transmembrane helix</keyword>
<sequence length="765" mass="86003">MRAGRSAAAVSRTIPPSFFSLNLILLRIYLPVFISDSPHLLKCFKFLRRSTFWHRRVILASSIVVMFSFSLGFQIYNARKNQRVIRITSDFNRLIFYVNIGIGIAIALVPNFFSGSTTINQELSTLAAGGTPWKGRLRSHHTTPQSFPVQRLPSQTNNLGEEEDLQTLKKQAAPKKTARCCQARAVRQSLRLNGRDSKHPIMIDNEVNEEHKASADQSAIMVLRRSPRFHVEDKSLGKPLLPPNRLETPPNRKSKSAHLKDKNQESLKSDRRNAGLEPLARMKRQNEPQLLCQDPRGITPRKNIADVSNKKSEKKELMPTNCKVLTGKRKRGTKRSLPSKKQSCQEPKPFPTNRQEIAPCDEPRKSTHRRIEKEPSVVVKPKSSDEELTNIDENISKPSGTEREGVENFCSSDDWTKEQDMALRKAYFTARPSPHFWKRVSKMVPGRSAEDCFNRIHADLTTPTPIAPRPRTSKTTFSPIGNFTLSDTKLPNLLEPRVARQRTAKQKGLAAQKTVRHLLQKHCVIDQAQEADHFSVFESSPSALQLNLSFEDSHGTPDSYTNSGSLGKCSGSTSARKKPFSRLRTKPSEPSPEVLKPIKNVILHEKYIDQLSRREYTKRPRKRTPGSKAADSEKVLSEQKAGSLKAAKNALFSEATDFISSFKKLQAYSLAHVVENSEDDEIECDDGNGKEKETKSIVTEASQVLTILTCRLVGSLGLRAEEVSSWCSSGIDATQPVFQLTVMPQWLSSKRPAISSEKARMRTVR</sequence>
<protein>
    <recommendedName>
        <fullName evidence="3">Myb-like domain-containing protein</fullName>
    </recommendedName>
</protein>
<evidence type="ECO:0000256" key="2">
    <source>
        <dbReference type="SAM" id="Phobius"/>
    </source>
</evidence>
<feature type="compositionally biased region" description="Basic and acidic residues" evidence="1">
    <location>
        <begin position="308"/>
        <end position="317"/>
    </location>
</feature>
<dbReference type="PANTHER" id="PTHR14000:SF17">
    <property type="entry name" value="MYB-LIKE DOMAIN-CONTAINING PROTEIN"/>
    <property type="match status" value="1"/>
</dbReference>
<dbReference type="Proteomes" id="UP000604825">
    <property type="component" value="Unassembled WGS sequence"/>
</dbReference>
<dbReference type="OrthoDB" id="552191at2759"/>
<feature type="transmembrane region" description="Helical" evidence="2">
    <location>
        <begin position="12"/>
        <end position="33"/>
    </location>
</feature>
<evidence type="ECO:0000313" key="4">
    <source>
        <dbReference type="EMBL" id="CAD6272028.1"/>
    </source>
</evidence>
<reference evidence="4" key="1">
    <citation type="submission" date="2020-10" db="EMBL/GenBank/DDBJ databases">
        <authorList>
            <person name="Han B."/>
            <person name="Lu T."/>
            <person name="Zhao Q."/>
            <person name="Huang X."/>
            <person name="Zhao Y."/>
        </authorList>
    </citation>
    <scope>NUCLEOTIDE SEQUENCE</scope>
</reference>
<feature type="compositionally biased region" description="Basic and acidic residues" evidence="1">
    <location>
        <begin position="361"/>
        <end position="375"/>
    </location>
</feature>
<keyword evidence="2" id="KW-0472">Membrane</keyword>
<dbReference type="AlphaFoldDB" id="A0A811RNC9"/>
<dbReference type="SUPFAM" id="SSF46689">
    <property type="entry name" value="Homeodomain-like"/>
    <property type="match status" value="1"/>
</dbReference>
<feature type="transmembrane region" description="Helical" evidence="2">
    <location>
        <begin position="53"/>
        <end position="73"/>
    </location>
</feature>
<comment type="caution">
    <text evidence="4">The sequence shown here is derived from an EMBL/GenBank/DDBJ whole genome shotgun (WGS) entry which is preliminary data.</text>
</comment>
<dbReference type="InterPro" id="IPR009057">
    <property type="entry name" value="Homeodomain-like_sf"/>
</dbReference>
<feature type="domain" description="Myb-like" evidence="3">
    <location>
        <begin position="415"/>
        <end position="460"/>
    </location>
</feature>
<feature type="compositionally biased region" description="Basic residues" evidence="1">
    <location>
        <begin position="326"/>
        <end position="338"/>
    </location>
</feature>
<feature type="compositionally biased region" description="Polar residues" evidence="1">
    <location>
        <begin position="553"/>
        <end position="574"/>
    </location>
</feature>
<keyword evidence="2" id="KW-0812">Transmembrane</keyword>